<organism evidence="1 2">
    <name type="scientific">Neolecta irregularis (strain DAH-3)</name>
    <dbReference type="NCBI Taxonomy" id="1198029"/>
    <lineage>
        <taxon>Eukaryota</taxon>
        <taxon>Fungi</taxon>
        <taxon>Dikarya</taxon>
        <taxon>Ascomycota</taxon>
        <taxon>Taphrinomycotina</taxon>
        <taxon>Neolectales</taxon>
        <taxon>Neolectaceae</taxon>
        <taxon>Neolecta</taxon>
    </lineage>
</organism>
<evidence type="ECO:0000313" key="2">
    <source>
        <dbReference type="Proteomes" id="UP000186594"/>
    </source>
</evidence>
<dbReference type="EMBL" id="LXFE01002024">
    <property type="protein sequence ID" value="OLL23251.1"/>
    <property type="molecule type" value="Genomic_DNA"/>
</dbReference>
<accession>A0A1U7LL53</accession>
<gene>
    <name evidence="1" type="ORF">NEOLI_004472</name>
</gene>
<comment type="caution">
    <text evidence="1">The sequence shown here is derived from an EMBL/GenBank/DDBJ whole genome shotgun (WGS) entry which is preliminary data.</text>
</comment>
<name>A0A1U7LL53_NEOID</name>
<keyword evidence="2" id="KW-1185">Reference proteome</keyword>
<evidence type="ECO:0000313" key="1">
    <source>
        <dbReference type="EMBL" id="OLL23251.1"/>
    </source>
</evidence>
<dbReference type="AlphaFoldDB" id="A0A1U7LL53"/>
<dbReference type="Proteomes" id="UP000186594">
    <property type="component" value="Unassembled WGS sequence"/>
</dbReference>
<proteinExistence type="predicted"/>
<reference evidence="1 2" key="1">
    <citation type="submission" date="2016-04" db="EMBL/GenBank/DDBJ databases">
        <title>Evolutionary innovation and constraint leading to complex multicellularity in the Ascomycota.</title>
        <authorList>
            <person name="Cisse O."/>
            <person name="Nguyen A."/>
            <person name="Hewitt D.A."/>
            <person name="Jedd G."/>
            <person name="Stajich J.E."/>
        </authorList>
    </citation>
    <scope>NUCLEOTIDE SEQUENCE [LARGE SCALE GENOMIC DNA]</scope>
    <source>
        <strain evidence="1 2">DAH-3</strain>
    </source>
</reference>
<sequence length="252" mass="29043">MHENEFLFEPATETKGSYFFESKWSENKWNSFKVANLTVDSKSMKVQSFHDKFSPLVNSTWMTLNENWDFRLKLEKAHMLRPDARPFKQFIESLAAMQGGIVKYVELPGRFSVDHVFYQKETTYRVSSSRGIQSVGLCVKIIAVLELEVEKQPENRCIARPQASNATKHGRQWYKVEVSCDEYFRENLTNLPGEEAKWQISETMLKDMVKVAEILSKKLSNIGHDTQLPDVKGYMKNKESCSRRRGIGGGAI</sequence>
<protein>
    <submittedName>
        <fullName evidence="1">Uncharacterized protein</fullName>
    </submittedName>
</protein>